<sequence length="70" mass="8529">MFVINNRRLAQEKVDRILQGYSAYAESKELAYLIKKELEARQLPFFEDRTEIGYWFIPEEHPSHFREHRS</sequence>
<keyword evidence="2" id="KW-1185">Reference proteome</keyword>
<reference evidence="1" key="1">
    <citation type="submission" date="2020-09" db="EMBL/GenBank/DDBJ databases">
        <title>A novel bacterium of genus Bacillus, isolated from South China Sea.</title>
        <authorList>
            <person name="Huang H."/>
            <person name="Mo K."/>
            <person name="Hu Y."/>
        </authorList>
    </citation>
    <scope>NUCLEOTIDE SEQUENCE</scope>
    <source>
        <strain evidence="1">IB182487</strain>
    </source>
</reference>
<name>A0A926RWZ7_9BACI</name>
<proteinExistence type="predicted"/>
<dbReference type="Proteomes" id="UP000626844">
    <property type="component" value="Unassembled WGS sequence"/>
</dbReference>
<evidence type="ECO:0000313" key="2">
    <source>
        <dbReference type="Proteomes" id="UP000626844"/>
    </source>
</evidence>
<organism evidence="1 2">
    <name type="scientific">Metabacillus arenae</name>
    <dbReference type="NCBI Taxonomy" id="2771434"/>
    <lineage>
        <taxon>Bacteria</taxon>
        <taxon>Bacillati</taxon>
        <taxon>Bacillota</taxon>
        <taxon>Bacilli</taxon>
        <taxon>Bacillales</taxon>
        <taxon>Bacillaceae</taxon>
        <taxon>Metabacillus</taxon>
    </lineage>
</organism>
<dbReference type="InterPro" id="IPR058867">
    <property type="entry name" value="YtzJ"/>
</dbReference>
<protein>
    <submittedName>
        <fullName evidence="1">Uncharacterized protein</fullName>
    </submittedName>
</protein>
<evidence type="ECO:0000313" key="1">
    <source>
        <dbReference type="EMBL" id="MBD1380105.1"/>
    </source>
</evidence>
<gene>
    <name evidence="1" type="ORF">IC621_07680</name>
</gene>
<dbReference type="RefSeq" id="WP_191157379.1">
    <property type="nucleotide sequence ID" value="NZ_JACXAI010000007.1"/>
</dbReference>
<dbReference type="Pfam" id="PF26326">
    <property type="entry name" value="YtzJ"/>
    <property type="match status" value="1"/>
</dbReference>
<dbReference type="EMBL" id="JACXAI010000007">
    <property type="protein sequence ID" value="MBD1380105.1"/>
    <property type="molecule type" value="Genomic_DNA"/>
</dbReference>
<dbReference type="AlphaFoldDB" id="A0A926RWZ7"/>
<comment type="caution">
    <text evidence="1">The sequence shown here is derived from an EMBL/GenBank/DDBJ whole genome shotgun (WGS) entry which is preliminary data.</text>
</comment>
<accession>A0A926RWZ7</accession>